<dbReference type="InterPro" id="IPR032675">
    <property type="entry name" value="LRR_dom_sf"/>
</dbReference>
<dbReference type="InterPro" id="IPR001611">
    <property type="entry name" value="Leu-rich_rpt"/>
</dbReference>
<dbReference type="SUPFAM" id="SSF52047">
    <property type="entry name" value="RNI-like"/>
    <property type="match status" value="3"/>
</dbReference>
<dbReference type="SMART" id="SM00368">
    <property type="entry name" value="LRR_RI"/>
    <property type="match status" value="22"/>
</dbReference>
<proteinExistence type="predicted"/>
<keyword evidence="2" id="KW-0677">Repeat</keyword>
<evidence type="ECO:0000313" key="3">
    <source>
        <dbReference type="EMBL" id="KAK3234952.1"/>
    </source>
</evidence>
<dbReference type="Proteomes" id="UP001190700">
    <property type="component" value="Unassembled WGS sequence"/>
</dbReference>
<keyword evidence="4" id="KW-1185">Reference proteome</keyword>
<sequence length="1809" mass="188043">MEDSQARGVARCCPIDALIDDDLLITCLAHLGNIRDLCKSSAVCIRWRELIAGPTGCRLWETITAGADDNADHVEEIMRIGGARCKRLDLRACPLIRWRHVAEGLNCCPEMQMVQLGRGVNEDDILDLASPLFRKRNPHLRSVEGPFRPQTNFYLPDSGSRVVAYLTGLPASGLFQLRGLDLQGKLRHAALGPLQELLNGLGELLRHNGRALQLLDLSENQLCPSGVDAIVDGLAALFSRAGALSALNVSGNNIHGHDAEQLAYLAVTHPTLEVFCEIPVKRIKANTLTEVDLRFANIDLPGALALAKLLGNNRSLRTLNLLHNALGLEGARAIVRAFEDSGTLLSLCGLEPGITTLDPSRNLRLDGQTRLSGMQPWDLMLLCADLKKGPLHCSLTSLDLSGTNMTCEDVAALAEALFPAAAPAFYGSLQTLNLADNCCGNAGATALAEKLAPSAGKESQAERESNVALRTLDLRGNPLGHRGRDAILGALRRSRTLTSVCGIPPDATAANLSACALTPEDGRLLAGELSGHVALTALDVSGNHMSDSLGQAAYLVDLMVALKTNTLLTALNLQDSALKDGPASSVAEGLMSGTSGTLSALDMSHNLDIGWESASVLARAVLALPSLRDFGGIPVRSLEQGSVTALDLTGGAVGLPGALVLSELLTRPGSALASLRLDSNGLGAASARTEERPEGVRALGEALRRSAALTSLSLRDNFIGWRGAAAFAAGLGHGDVLRALVLDGNPLGRGTAAADGDEEVGGFAALGDALLRTTALTSLSLRAAHVGPPGLAALSPGLRSSRSLETLDLGGNPGLELLRGLELAQRGSRRAGGSLRTVNLLGCRLAKAGRAAALAALKQSATLVSVCGVAPGLTALDLSCAGLGLPDAELLAGEMARRQRPGSWGVTSLNLLHNDLEQRGAEAIVAAFKRCAPLRTLCGVAPGAEALDLSGEDFYPWDAMLLAADLGKRSSAASSLRTLNVRFAPESPAVYRHNHYDSAHFFCAAARLLCAAAQRRPAPLRLCGALLLDVRELDLSEYDLSPADALLLANDLKHSTALHALDISGHELYARYDYGDFNEYRPWEDATEHLRDLAAALLRDSSVETVTVSRGKPLPIGPLRRNELAELDHSGGAFGSARLTAPDLVVLGAALAVTSSLHTLNLSGHALMLFLDTGDGMLDTAGAEALADGLGRSKSLRTLILDGCTLAGRDEHGGIGVTDEFGGVYLVNEGMRALGDALERTTTLTSLSLKGNFIGPVGGAALAAGLRANRSLQSLDLSNNDLAARSEGRVRRGYDSFDFDDSDYDDDDLDADDRDADDVEDLQESLMPLKLLGQRARCRLASLRVLELGGNGIDGAGVEALVDGGVLRGPLCALCLRNNLLDSLTVEGSEALGKAVMGSAALRSLDLSLNGLQPAHLVGLVAGGLLRGAVSALVLHGNALGGDAGQGDDDEAAGFEALAAGLQGNTCLTELDLGATHMGPRGAAALGGPPRLGHGLTALNLVGNSVGPEGADALVAARKRTPSLKTLCGLQPGATTVRLAHRPLGPWGAVLLASDLDPGANGESARTLLLGDQEIGSAAGSHDVAGGFRAISGVLKGSTALAALSLRPTKLGPRGAAALAEGLGLSQSLTSADLQGDLRDLGAAGAAILIEAFRKSGTLTTLFGLEPDVRQLDMSGQNLGPWGAMLLAAELRMGRRGSLLHTVDLQGNALAGRSSGGAECDDGLRALVAAFGANPRLTSVSLRDNGIGSRCAAALAQGLPAGGVLQLRLLDLRGNPISKSDVRNLQGALMVEQSSCHLEIDFIDEIMQM</sequence>
<dbReference type="InterPro" id="IPR052201">
    <property type="entry name" value="LRR-containing_regulator"/>
</dbReference>
<evidence type="ECO:0000256" key="2">
    <source>
        <dbReference type="ARBA" id="ARBA00022737"/>
    </source>
</evidence>
<dbReference type="EMBL" id="LGRX02035411">
    <property type="protein sequence ID" value="KAK3234952.1"/>
    <property type="molecule type" value="Genomic_DNA"/>
</dbReference>
<dbReference type="PANTHER" id="PTHR24111">
    <property type="entry name" value="LEUCINE-RICH REPEAT-CONTAINING PROTEIN 34"/>
    <property type="match status" value="1"/>
</dbReference>
<dbReference type="PANTHER" id="PTHR24111:SF0">
    <property type="entry name" value="LEUCINE-RICH REPEAT-CONTAINING PROTEIN"/>
    <property type="match status" value="1"/>
</dbReference>
<evidence type="ECO:0000256" key="1">
    <source>
        <dbReference type="ARBA" id="ARBA00004430"/>
    </source>
</evidence>
<reference evidence="3 4" key="1">
    <citation type="journal article" date="2015" name="Genome Biol. Evol.">
        <title>Comparative Genomics of a Bacterivorous Green Alga Reveals Evolutionary Causalities and Consequences of Phago-Mixotrophic Mode of Nutrition.</title>
        <authorList>
            <person name="Burns J.A."/>
            <person name="Paasch A."/>
            <person name="Narechania A."/>
            <person name="Kim E."/>
        </authorList>
    </citation>
    <scope>NUCLEOTIDE SEQUENCE [LARGE SCALE GENOMIC DNA]</scope>
    <source>
        <strain evidence="3 4">PLY_AMNH</strain>
    </source>
</reference>
<comment type="caution">
    <text evidence="3">The sequence shown here is derived from an EMBL/GenBank/DDBJ whole genome shotgun (WGS) entry which is preliminary data.</text>
</comment>
<evidence type="ECO:0008006" key="5">
    <source>
        <dbReference type="Google" id="ProtNLM"/>
    </source>
</evidence>
<comment type="subcellular location">
    <subcellularLocation>
        <location evidence="1">Cytoplasm</location>
        <location evidence="1">Cytoskeleton</location>
        <location evidence="1">Cilium axoneme</location>
    </subcellularLocation>
</comment>
<organism evidence="3 4">
    <name type="scientific">Cymbomonas tetramitiformis</name>
    <dbReference type="NCBI Taxonomy" id="36881"/>
    <lineage>
        <taxon>Eukaryota</taxon>
        <taxon>Viridiplantae</taxon>
        <taxon>Chlorophyta</taxon>
        <taxon>Pyramimonadophyceae</taxon>
        <taxon>Pyramimonadales</taxon>
        <taxon>Pyramimonadaceae</taxon>
        <taxon>Cymbomonas</taxon>
    </lineage>
</organism>
<dbReference type="Gene3D" id="3.80.10.10">
    <property type="entry name" value="Ribonuclease Inhibitor"/>
    <property type="match status" value="12"/>
</dbReference>
<dbReference type="Pfam" id="PF13516">
    <property type="entry name" value="LRR_6"/>
    <property type="match status" value="9"/>
</dbReference>
<evidence type="ECO:0000313" key="4">
    <source>
        <dbReference type="Proteomes" id="UP001190700"/>
    </source>
</evidence>
<gene>
    <name evidence="3" type="ORF">CYMTET_54830</name>
</gene>
<dbReference type="InterPro" id="IPR036047">
    <property type="entry name" value="F-box-like_dom_sf"/>
</dbReference>
<protein>
    <recommendedName>
        <fullName evidence="5">F-box domain-containing protein</fullName>
    </recommendedName>
</protein>
<dbReference type="GO" id="GO:0005930">
    <property type="term" value="C:axoneme"/>
    <property type="evidence" value="ECO:0007669"/>
    <property type="project" value="UniProtKB-SubCell"/>
</dbReference>
<accession>A0AAE0EP69</accession>
<name>A0AAE0EP69_9CHLO</name>
<dbReference type="SUPFAM" id="SSF81383">
    <property type="entry name" value="F-box domain"/>
    <property type="match status" value="1"/>
</dbReference>